<gene>
    <name evidence="4" type="ORF">GCM10010361_46830</name>
</gene>
<proteinExistence type="predicted"/>
<reference evidence="5" key="1">
    <citation type="journal article" date="2019" name="Int. J. Syst. Evol. Microbiol.">
        <title>The Global Catalogue of Microorganisms (GCM) 10K type strain sequencing project: providing services to taxonomists for standard genome sequencing and annotation.</title>
        <authorList>
            <consortium name="The Broad Institute Genomics Platform"/>
            <consortium name="The Broad Institute Genome Sequencing Center for Infectious Disease"/>
            <person name="Wu L."/>
            <person name="Ma J."/>
        </authorList>
    </citation>
    <scope>NUCLEOTIDE SEQUENCE [LARGE SCALE GENOMIC DNA]</scope>
    <source>
        <strain evidence="5">JCM 4805</strain>
    </source>
</reference>
<accession>A0ABP3KDF8</accession>
<name>A0ABP3KDF8_9ACTN</name>
<evidence type="ECO:0000313" key="5">
    <source>
        <dbReference type="Proteomes" id="UP001500909"/>
    </source>
</evidence>
<protein>
    <submittedName>
        <fullName evidence="4">Uncharacterized protein</fullName>
    </submittedName>
</protein>
<dbReference type="RefSeq" id="WP_346097111.1">
    <property type="nucleotide sequence ID" value="NZ_BAAABY010000033.1"/>
</dbReference>
<keyword evidence="2" id="KW-0238">DNA-binding</keyword>
<dbReference type="Proteomes" id="UP001500909">
    <property type="component" value="Unassembled WGS sequence"/>
</dbReference>
<sequence>MRSFGGELRSDCKRWLERVKHGRAFHYSALRSADDYTAELMERALHSSADRANALIRFAGRLAAAEAAALREALNTTPADPATES</sequence>
<dbReference type="InterPro" id="IPR005650">
    <property type="entry name" value="BlaI_family"/>
</dbReference>
<evidence type="ECO:0000256" key="1">
    <source>
        <dbReference type="ARBA" id="ARBA00023015"/>
    </source>
</evidence>
<keyword evidence="3" id="KW-0804">Transcription</keyword>
<evidence type="ECO:0000313" key="4">
    <source>
        <dbReference type="EMBL" id="GAA0476982.1"/>
    </source>
</evidence>
<organism evidence="4 5">
    <name type="scientific">Streptomyces olivaceiscleroticus</name>
    <dbReference type="NCBI Taxonomy" id="68245"/>
    <lineage>
        <taxon>Bacteria</taxon>
        <taxon>Bacillati</taxon>
        <taxon>Actinomycetota</taxon>
        <taxon>Actinomycetes</taxon>
        <taxon>Kitasatosporales</taxon>
        <taxon>Streptomycetaceae</taxon>
        <taxon>Streptomyces</taxon>
    </lineage>
</organism>
<keyword evidence="5" id="KW-1185">Reference proteome</keyword>
<evidence type="ECO:0000256" key="3">
    <source>
        <dbReference type="ARBA" id="ARBA00023163"/>
    </source>
</evidence>
<keyword evidence="1" id="KW-0805">Transcription regulation</keyword>
<dbReference type="Gene3D" id="6.10.140.850">
    <property type="match status" value="1"/>
</dbReference>
<evidence type="ECO:0000256" key="2">
    <source>
        <dbReference type="ARBA" id="ARBA00023125"/>
    </source>
</evidence>
<comment type="caution">
    <text evidence="4">The sequence shown here is derived from an EMBL/GenBank/DDBJ whole genome shotgun (WGS) entry which is preliminary data.</text>
</comment>
<dbReference type="Pfam" id="PF03965">
    <property type="entry name" value="Penicillinase_R"/>
    <property type="match status" value="1"/>
</dbReference>
<dbReference type="EMBL" id="BAAABY010000033">
    <property type="protein sequence ID" value="GAA0476982.1"/>
    <property type="molecule type" value="Genomic_DNA"/>
</dbReference>